<evidence type="ECO:0000313" key="3">
    <source>
        <dbReference type="Proteomes" id="UP000736335"/>
    </source>
</evidence>
<name>A0A9P6HBR9_9AGAM</name>
<accession>A0A9P6HBR9</accession>
<feature type="region of interest" description="Disordered" evidence="1">
    <location>
        <begin position="657"/>
        <end position="697"/>
    </location>
</feature>
<organism evidence="2 3">
    <name type="scientific">Thelephora terrestris</name>
    <dbReference type="NCBI Taxonomy" id="56493"/>
    <lineage>
        <taxon>Eukaryota</taxon>
        <taxon>Fungi</taxon>
        <taxon>Dikarya</taxon>
        <taxon>Basidiomycota</taxon>
        <taxon>Agaricomycotina</taxon>
        <taxon>Agaricomycetes</taxon>
        <taxon>Thelephorales</taxon>
        <taxon>Thelephoraceae</taxon>
        <taxon>Thelephora</taxon>
    </lineage>
</organism>
<proteinExistence type="predicted"/>
<feature type="compositionally biased region" description="Pro residues" evidence="1">
    <location>
        <begin position="661"/>
        <end position="677"/>
    </location>
</feature>
<evidence type="ECO:0000256" key="1">
    <source>
        <dbReference type="SAM" id="MobiDB-lite"/>
    </source>
</evidence>
<comment type="caution">
    <text evidence="2">The sequence shown here is derived from an EMBL/GenBank/DDBJ whole genome shotgun (WGS) entry which is preliminary data.</text>
</comment>
<dbReference type="OrthoDB" id="2506088at2759"/>
<gene>
    <name evidence="2" type="ORF">BJ322DRAFT_1021595</name>
</gene>
<dbReference type="PANTHER" id="PTHR31912:SF34">
    <property type="entry name" value="NOTOCHORD-RELATED PROTEIN"/>
    <property type="match status" value="1"/>
</dbReference>
<dbReference type="Proteomes" id="UP000736335">
    <property type="component" value="Unassembled WGS sequence"/>
</dbReference>
<dbReference type="PANTHER" id="PTHR31912">
    <property type="entry name" value="IP13529P"/>
    <property type="match status" value="1"/>
</dbReference>
<dbReference type="EMBL" id="WIUZ02000009">
    <property type="protein sequence ID" value="KAF9783812.1"/>
    <property type="molecule type" value="Genomic_DNA"/>
</dbReference>
<keyword evidence="3" id="KW-1185">Reference proteome</keyword>
<sequence>MNTAYSSMPLDKFESVAFRKPFPDRETEWYPYESKTMFLLDTLDSMPRLHVSDSLMKVFLWVLKESGVQSVPSFRQLRDTQAKLCETSGTPSKLYKSAHGNLFYMNDIRKIITNDYANPLVCPHIRIYPETPDGPITEIWHAEKWRKEMDLGLLSPMYADGARHYYVLEFACLKNGDFVVPAWWLTYKGRVKADVFQVKKFPDGTVSIDGSQTAQIDACEFQDTYPELMDQGLVPEIAQKPGKNIGTPMLPIATFPESYCSKNFTSIFYPQVPMPQSLNSCKHLLILLIALPSFNHAEGIHMQTQSLSMMPALMGWLRSHRRKGKFSLSKCKARGTMLEKETDERYHKLFMPGEPRCSCEIVESLQRQLKLACSGIKARVLKEQSTTGIKDSYTQYWIDQLLERAQTMKNEGTAVAEIEQELSNWVDENQSLTTNKIFTLKGFDPTQDSPIEILHTILLGIVKYNWHFSHTKWTTEQKKKYAVQLQSTNIDGLNIPPIRAGYIMQYAGSFIGRQFKSIIQTNTFHTHNICDPYTFYLWKAIGELTALLWMPEIDNLEQYLDDVNIAASNVLDGFMLIDPTKMISKVKLHILGHLWADIRRFGPMVGSATSLMPEPAAGVWNGEHINQMRQSIMDHFQCSEEEASTRLQATLDGAVQTLLQDPPPPPQNPPTPPPNPPAEIAQNTTDENNDSDFDDDAMVGDNIPLNLLVFATKKLDAKEYVDLWYFTMEGCREAS</sequence>
<protein>
    <submittedName>
        <fullName evidence="2">Uncharacterized protein</fullName>
    </submittedName>
</protein>
<reference evidence="2" key="1">
    <citation type="journal article" date="2020" name="Nat. Commun.">
        <title>Large-scale genome sequencing of mycorrhizal fungi provides insights into the early evolution of symbiotic traits.</title>
        <authorList>
            <person name="Miyauchi S."/>
            <person name="Kiss E."/>
            <person name="Kuo A."/>
            <person name="Drula E."/>
            <person name="Kohler A."/>
            <person name="Sanchez-Garcia M."/>
            <person name="Morin E."/>
            <person name="Andreopoulos B."/>
            <person name="Barry K.W."/>
            <person name="Bonito G."/>
            <person name="Buee M."/>
            <person name="Carver A."/>
            <person name="Chen C."/>
            <person name="Cichocki N."/>
            <person name="Clum A."/>
            <person name="Culley D."/>
            <person name="Crous P.W."/>
            <person name="Fauchery L."/>
            <person name="Girlanda M."/>
            <person name="Hayes R.D."/>
            <person name="Keri Z."/>
            <person name="LaButti K."/>
            <person name="Lipzen A."/>
            <person name="Lombard V."/>
            <person name="Magnuson J."/>
            <person name="Maillard F."/>
            <person name="Murat C."/>
            <person name="Nolan M."/>
            <person name="Ohm R.A."/>
            <person name="Pangilinan J."/>
            <person name="Pereira M.F."/>
            <person name="Perotto S."/>
            <person name="Peter M."/>
            <person name="Pfister S."/>
            <person name="Riley R."/>
            <person name="Sitrit Y."/>
            <person name="Stielow J.B."/>
            <person name="Szollosi G."/>
            <person name="Zifcakova L."/>
            <person name="Stursova M."/>
            <person name="Spatafora J.W."/>
            <person name="Tedersoo L."/>
            <person name="Vaario L.M."/>
            <person name="Yamada A."/>
            <person name="Yan M."/>
            <person name="Wang P."/>
            <person name="Xu J."/>
            <person name="Bruns T."/>
            <person name="Baldrian P."/>
            <person name="Vilgalys R."/>
            <person name="Dunand C."/>
            <person name="Henrissat B."/>
            <person name="Grigoriev I.V."/>
            <person name="Hibbett D."/>
            <person name="Nagy L.G."/>
            <person name="Martin F.M."/>
        </authorList>
    </citation>
    <scope>NUCLEOTIDE SEQUENCE</scope>
    <source>
        <strain evidence="2">UH-Tt-Lm1</strain>
    </source>
</reference>
<feature type="compositionally biased region" description="Acidic residues" evidence="1">
    <location>
        <begin position="687"/>
        <end position="697"/>
    </location>
</feature>
<dbReference type="AlphaFoldDB" id="A0A9P6HBR9"/>
<reference evidence="2" key="2">
    <citation type="submission" date="2020-11" db="EMBL/GenBank/DDBJ databases">
        <authorList>
            <consortium name="DOE Joint Genome Institute"/>
            <person name="Kuo A."/>
            <person name="Miyauchi S."/>
            <person name="Kiss E."/>
            <person name="Drula E."/>
            <person name="Kohler A."/>
            <person name="Sanchez-Garcia M."/>
            <person name="Andreopoulos B."/>
            <person name="Barry K.W."/>
            <person name="Bonito G."/>
            <person name="Buee M."/>
            <person name="Carver A."/>
            <person name="Chen C."/>
            <person name="Cichocki N."/>
            <person name="Clum A."/>
            <person name="Culley D."/>
            <person name="Crous P.W."/>
            <person name="Fauchery L."/>
            <person name="Girlanda M."/>
            <person name="Hayes R."/>
            <person name="Keri Z."/>
            <person name="Labutti K."/>
            <person name="Lipzen A."/>
            <person name="Lombard V."/>
            <person name="Magnuson J."/>
            <person name="Maillard F."/>
            <person name="Morin E."/>
            <person name="Murat C."/>
            <person name="Nolan M."/>
            <person name="Ohm R."/>
            <person name="Pangilinan J."/>
            <person name="Pereira M."/>
            <person name="Perotto S."/>
            <person name="Peter M."/>
            <person name="Riley R."/>
            <person name="Sitrit Y."/>
            <person name="Stielow B."/>
            <person name="Szollosi G."/>
            <person name="Zifcakova L."/>
            <person name="Stursova M."/>
            <person name="Spatafora J.W."/>
            <person name="Tedersoo L."/>
            <person name="Vaario L.-M."/>
            <person name="Yamada A."/>
            <person name="Yan M."/>
            <person name="Wang P."/>
            <person name="Xu J."/>
            <person name="Bruns T."/>
            <person name="Baldrian P."/>
            <person name="Vilgalys R."/>
            <person name="Henrissat B."/>
            <person name="Grigoriev I.V."/>
            <person name="Hibbett D."/>
            <person name="Nagy L.G."/>
            <person name="Martin F.M."/>
        </authorList>
    </citation>
    <scope>NUCLEOTIDE SEQUENCE</scope>
    <source>
        <strain evidence="2">UH-Tt-Lm1</strain>
    </source>
</reference>
<evidence type="ECO:0000313" key="2">
    <source>
        <dbReference type="EMBL" id="KAF9783812.1"/>
    </source>
</evidence>